<reference evidence="3" key="1">
    <citation type="journal article" date="2019" name="Int. J. Syst. Evol. Microbiol.">
        <title>The Global Catalogue of Microorganisms (GCM) 10K type strain sequencing project: providing services to taxonomists for standard genome sequencing and annotation.</title>
        <authorList>
            <consortium name="The Broad Institute Genomics Platform"/>
            <consortium name="The Broad Institute Genome Sequencing Center for Infectious Disease"/>
            <person name="Wu L."/>
            <person name="Ma J."/>
        </authorList>
    </citation>
    <scope>NUCLEOTIDE SEQUENCE [LARGE SCALE GENOMIC DNA]</scope>
    <source>
        <strain evidence="3">KCTC 42866</strain>
    </source>
</reference>
<name>A0ABW5MLU5_9SPHI</name>
<keyword evidence="1" id="KW-0472">Membrane</keyword>
<dbReference type="EMBL" id="JBHULL010000011">
    <property type="protein sequence ID" value="MFD2583828.1"/>
    <property type="molecule type" value="Genomic_DNA"/>
</dbReference>
<evidence type="ECO:0000313" key="3">
    <source>
        <dbReference type="Proteomes" id="UP001597461"/>
    </source>
</evidence>
<gene>
    <name evidence="2" type="ORF">ACFSR6_15110</name>
</gene>
<organism evidence="2 3">
    <name type="scientific">Pedobacter vanadiisoli</name>
    <dbReference type="NCBI Taxonomy" id="1761975"/>
    <lineage>
        <taxon>Bacteria</taxon>
        <taxon>Pseudomonadati</taxon>
        <taxon>Bacteroidota</taxon>
        <taxon>Sphingobacteriia</taxon>
        <taxon>Sphingobacteriales</taxon>
        <taxon>Sphingobacteriaceae</taxon>
        <taxon>Pedobacter</taxon>
    </lineage>
</organism>
<evidence type="ECO:0000256" key="1">
    <source>
        <dbReference type="SAM" id="Phobius"/>
    </source>
</evidence>
<sequence>MKINTTPRTCYFFATLILLGFLLLTFFVYLRVNWNEFFNAAVIFLPVATGILVAAILLFMGIYLIIKGINLGKEKTHIRYL</sequence>
<keyword evidence="1" id="KW-1133">Transmembrane helix</keyword>
<keyword evidence="1" id="KW-0812">Transmembrane</keyword>
<protein>
    <submittedName>
        <fullName evidence="2">Uncharacterized protein</fullName>
    </submittedName>
</protein>
<feature type="transmembrane region" description="Helical" evidence="1">
    <location>
        <begin position="42"/>
        <end position="66"/>
    </location>
</feature>
<comment type="caution">
    <text evidence="2">The sequence shown here is derived from an EMBL/GenBank/DDBJ whole genome shotgun (WGS) entry which is preliminary data.</text>
</comment>
<dbReference type="RefSeq" id="WP_379080281.1">
    <property type="nucleotide sequence ID" value="NZ_JBHULL010000011.1"/>
</dbReference>
<dbReference type="Proteomes" id="UP001597461">
    <property type="component" value="Unassembled WGS sequence"/>
</dbReference>
<proteinExistence type="predicted"/>
<evidence type="ECO:0000313" key="2">
    <source>
        <dbReference type="EMBL" id="MFD2583828.1"/>
    </source>
</evidence>
<accession>A0ABW5MLU5</accession>
<feature type="transmembrane region" description="Helical" evidence="1">
    <location>
        <begin position="12"/>
        <end position="30"/>
    </location>
</feature>
<keyword evidence="3" id="KW-1185">Reference proteome</keyword>